<keyword evidence="2" id="KW-1185">Reference proteome</keyword>
<dbReference type="Proteomes" id="UP000305282">
    <property type="component" value="Unassembled WGS sequence"/>
</dbReference>
<protein>
    <submittedName>
        <fullName evidence="1">Diguanylate cyclase</fullName>
    </submittedName>
</protein>
<gene>
    <name evidence="1" type="ORF">E7Y31_13840</name>
</gene>
<name>A0A4S5EP24_9ACTN</name>
<comment type="caution">
    <text evidence="1">The sequence shown here is derived from an EMBL/GenBank/DDBJ whole genome shotgun (WGS) entry which is preliminary data.</text>
</comment>
<dbReference type="AlphaFoldDB" id="A0A4S5EP24"/>
<dbReference type="EMBL" id="SSXH01000334">
    <property type="protein sequence ID" value="THJ74044.1"/>
    <property type="molecule type" value="Genomic_DNA"/>
</dbReference>
<proteinExistence type="predicted"/>
<evidence type="ECO:0000313" key="1">
    <source>
        <dbReference type="EMBL" id="THJ74044.1"/>
    </source>
</evidence>
<feature type="non-terminal residue" evidence="1">
    <location>
        <position position="153"/>
    </location>
</feature>
<organism evidence="1 2">
    <name type="scientific">Candidatus Frankia alpina</name>
    <dbReference type="NCBI Taxonomy" id="2699483"/>
    <lineage>
        <taxon>Bacteria</taxon>
        <taxon>Bacillati</taxon>
        <taxon>Actinomycetota</taxon>
        <taxon>Actinomycetes</taxon>
        <taxon>Frankiales</taxon>
        <taxon>Frankiaceae</taxon>
        <taxon>Frankia</taxon>
    </lineage>
</organism>
<sequence>MAILVAILVLGSLALHMGADLLHREEASRLAARAKIVEQLAQWESDADAPAGLSAAVDRVPFRPDDGVTNASLLAGLQLTPSGDVTRLLALLDRAGTVTAAYPRGSTVVPRDLGAALSSAWAGTDAVSPVFTLGDTPVRATVVPVGSPRPWAV</sequence>
<evidence type="ECO:0000313" key="2">
    <source>
        <dbReference type="Proteomes" id="UP000305282"/>
    </source>
</evidence>
<accession>A0A4S5EP24</accession>
<reference evidence="1 2" key="1">
    <citation type="submission" date="2019-04" db="EMBL/GenBank/DDBJ databases">
        <title>Draft genome sequences for three unisolated Alnus-infective Frankia Sp+ strains, AgTrS, AiOr and AvVan, the first sequenced Frankia strains able to sporulate in-planta.</title>
        <authorList>
            <person name="Bethencourt L."/>
            <person name="Vautrin F."/>
            <person name="Taib N."/>
            <person name="Dubost A."/>
            <person name="Castro-Garcia L."/>
            <person name="Imbaud O."/>
            <person name="Abrouk D."/>
            <person name="Fournier P."/>
            <person name="Briolay J."/>
            <person name="Nguyen A."/>
            <person name="Normand P."/>
            <person name="Fernandez M.P."/>
            <person name="Brochier-Armanet C."/>
            <person name="Herrera-Belaroussi A."/>
        </authorList>
    </citation>
    <scope>NUCLEOTIDE SEQUENCE [LARGE SCALE GENOMIC DNA]</scope>
    <source>
        <strain evidence="1 2">AvVan</strain>
    </source>
</reference>